<dbReference type="Gene3D" id="1.10.10.60">
    <property type="entry name" value="Homeodomain-like"/>
    <property type="match status" value="2"/>
</dbReference>
<evidence type="ECO:0000259" key="4">
    <source>
        <dbReference type="Pfam" id="PF04218"/>
    </source>
</evidence>
<proteinExistence type="predicted"/>
<keyword evidence="2" id="KW-0539">Nucleus</keyword>
<gene>
    <name evidence="5" type="ORF">HPHI1048_LOCUS2004</name>
</gene>
<dbReference type="SUPFAM" id="SSF46689">
    <property type="entry name" value="Homeodomain-like"/>
    <property type="match status" value="2"/>
</dbReference>
<evidence type="ECO:0000313" key="5">
    <source>
        <dbReference type="EMBL" id="CAD8468603.1"/>
    </source>
</evidence>
<sequence>MMSKHDQDRSFIAYDLLVDNTTFERAPSIPFERVPSIPFERAPSMPLHNLCMYGDQLDCSLDMEMLSRPIPQLAVEVAKVPSQSMSSSSPSSEAASSTCWSDVRRAKHRLSCRSKSKLTIAEKLAIVQDHEHNRTSQAALAARYGKSKSAISKILRPDNIARLRSITSVGVEASQSCCAKSHNLELEKRLHVFVEANMSDRQWRMQTRRKAGELAAELGIEGFQATKGWCNRFIKRHGF</sequence>
<dbReference type="InterPro" id="IPR007889">
    <property type="entry name" value="HTH_Psq"/>
</dbReference>
<dbReference type="PANTHER" id="PTHR19303:SF73">
    <property type="entry name" value="PROTEIN PDC2"/>
    <property type="match status" value="1"/>
</dbReference>
<dbReference type="Pfam" id="PF03221">
    <property type="entry name" value="HTH_Tnp_Tc5"/>
    <property type="match status" value="1"/>
</dbReference>
<evidence type="ECO:0000256" key="1">
    <source>
        <dbReference type="ARBA" id="ARBA00023125"/>
    </source>
</evidence>
<dbReference type="GO" id="GO:0005634">
    <property type="term" value="C:nucleus"/>
    <property type="evidence" value="ECO:0007669"/>
    <property type="project" value="TreeGrafter"/>
</dbReference>
<keyword evidence="1" id="KW-0238">DNA-binding</keyword>
<evidence type="ECO:0000256" key="2">
    <source>
        <dbReference type="ARBA" id="ARBA00023242"/>
    </source>
</evidence>
<dbReference type="Pfam" id="PF04218">
    <property type="entry name" value="CENP-B_N"/>
    <property type="match status" value="1"/>
</dbReference>
<feature type="domain" description="HTH CENPB-type" evidence="3">
    <location>
        <begin position="208"/>
        <end position="238"/>
    </location>
</feature>
<dbReference type="AlphaFoldDB" id="A0A7S0DXP3"/>
<name>A0A7S0DXP3_9CRYP</name>
<dbReference type="InterPro" id="IPR006600">
    <property type="entry name" value="HTH_CenpB_DNA-bd_dom"/>
</dbReference>
<reference evidence="5" key="1">
    <citation type="submission" date="2021-01" db="EMBL/GenBank/DDBJ databases">
        <authorList>
            <person name="Corre E."/>
            <person name="Pelletier E."/>
            <person name="Niang G."/>
            <person name="Scheremetjew M."/>
            <person name="Finn R."/>
            <person name="Kale V."/>
            <person name="Holt S."/>
            <person name="Cochrane G."/>
            <person name="Meng A."/>
            <person name="Brown T."/>
            <person name="Cohen L."/>
        </authorList>
    </citation>
    <scope>NUCLEOTIDE SEQUENCE</scope>
    <source>
        <strain evidence="5">CCMP325</strain>
    </source>
</reference>
<evidence type="ECO:0000259" key="3">
    <source>
        <dbReference type="Pfam" id="PF03221"/>
    </source>
</evidence>
<dbReference type="InterPro" id="IPR050863">
    <property type="entry name" value="CenT-Element_Derived"/>
</dbReference>
<protein>
    <recommendedName>
        <fullName evidence="6">HTH CENPB-type domain-containing protein</fullName>
    </recommendedName>
</protein>
<accession>A0A7S0DXP3</accession>
<evidence type="ECO:0008006" key="6">
    <source>
        <dbReference type="Google" id="ProtNLM"/>
    </source>
</evidence>
<dbReference type="PANTHER" id="PTHR19303">
    <property type="entry name" value="TRANSPOSON"/>
    <property type="match status" value="1"/>
</dbReference>
<feature type="domain" description="HTH psq-type" evidence="4">
    <location>
        <begin position="113"/>
        <end position="155"/>
    </location>
</feature>
<organism evidence="5">
    <name type="scientific">Hanusia phi</name>
    <dbReference type="NCBI Taxonomy" id="3032"/>
    <lineage>
        <taxon>Eukaryota</taxon>
        <taxon>Cryptophyceae</taxon>
        <taxon>Pyrenomonadales</taxon>
        <taxon>Geminigeraceae</taxon>
        <taxon>Hanusia</taxon>
    </lineage>
</organism>
<dbReference type="InterPro" id="IPR009057">
    <property type="entry name" value="Homeodomain-like_sf"/>
</dbReference>
<dbReference type="GO" id="GO:0003677">
    <property type="term" value="F:DNA binding"/>
    <property type="evidence" value="ECO:0007669"/>
    <property type="project" value="UniProtKB-KW"/>
</dbReference>
<dbReference type="EMBL" id="HBEO01002824">
    <property type="protein sequence ID" value="CAD8468603.1"/>
    <property type="molecule type" value="Transcribed_RNA"/>
</dbReference>